<keyword evidence="1" id="KW-0175">Coiled coil</keyword>
<feature type="coiled-coil region" evidence="1">
    <location>
        <begin position="98"/>
        <end position="163"/>
    </location>
</feature>
<evidence type="ECO:0000313" key="3">
    <source>
        <dbReference type="Proteomes" id="UP000023152"/>
    </source>
</evidence>
<dbReference type="AlphaFoldDB" id="X6N2U6"/>
<proteinExistence type="predicted"/>
<comment type="caution">
    <text evidence="2">The sequence shown here is derived from an EMBL/GenBank/DDBJ whole genome shotgun (WGS) entry which is preliminary data.</text>
</comment>
<accession>X6N2U6</accession>
<keyword evidence="3" id="KW-1185">Reference proteome</keyword>
<evidence type="ECO:0008006" key="4">
    <source>
        <dbReference type="Google" id="ProtNLM"/>
    </source>
</evidence>
<gene>
    <name evidence="2" type="ORF">RFI_17155</name>
</gene>
<name>X6N2U6_RETFI</name>
<evidence type="ECO:0000313" key="2">
    <source>
        <dbReference type="EMBL" id="ETO20064.1"/>
    </source>
</evidence>
<evidence type="ECO:0000256" key="1">
    <source>
        <dbReference type="SAM" id="Coils"/>
    </source>
</evidence>
<dbReference type="EMBL" id="ASPP01012974">
    <property type="protein sequence ID" value="ETO20064.1"/>
    <property type="molecule type" value="Genomic_DNA"/>
</dbReference>
<dbReference type="Proteomes" id="UP000023152">
    <property type="component" value="Unassembled WGS sequence"/>
</dbReference>
<organism evidence="2 3">
    <name type="scientific">Reticulomyxa filosa</name>
    <dbReference type="NCBI Taxonomy" id="46433"/>
    <lineage>
        <taxon>Eukaryota</taxon>
        <taxon>Sar</taxon>
        <taxon>Rhizaria</taxon>
        <taxon>Retaria</taxon>
        <taxon>Foraminifera</taxon>
        <taxon>Monothalamids</taxon>
        <taxon>Reticulomyxidae</taxon>
        <taxon>Reticulomyxa</taxon>
    </lineage>
</organism>
<reference evidence="2 3" key="1">
    <citation type="journal article" date="2013" name="Curr. Biol.">
        <title>The Genome of the Foraminiferan Reticulomyxa filosa.</title>
        <authorList>
            <person name="Glockner G."/>
            <person name="Hulsmann N."/>
            <person name="Schleicher M."/>
            <person name="Noegel A.A."/>
            <person name="Eichinger L."/>
            <person name="Gallinger C."/>
            <person name="Pawlowski J."/>
            <person name="Sierra R."/>
            <person name="Euteneuer U."/>
            <person name="Pillet L."/>
            <person name="Moustafa A."/>
            <person name="Platzer M."/>
            <person name="Groth M."/>
            <person name="Szafranski K."/>
            <person name="Schliwa M."/>
        </authorList>
    </citation>
    <scope>NUCLEOTIDE SEQUENCE [LARGE SCALE GENOMIC DNA]</scope>
</reference>
<sequence length="166" mass="19558">MLSEKSRQYVQDIEYQLNYYRMQVATLLREVENLRYACNGCMDRMSQAQSDLTTARDELSGLLAQMHEVDERTNADKEDVCRLKVEMEQMRSQIDADKQALQWQLEHIKNEKEVLSEALSNERSKQAALQYEVSSENKYAKQVKELQDQLSMIEANKIQVQDQWEK</sequence>
<protein>
    <recommendedName>
        <fullName evidence="4">Viral A-type inclusion protein</fullName>
    </recommendedName>
</protein>
<feature type="non-terminal residue" evidence="2">
    <location>
        <position position="166"/>
    </location>
</feature>